<reference evidence="2" key="1">
    <citation type="journal article" date="2019" name="Int. J. Syst. Evol. Microbiol.">
        <title>The Global Catalogue of Microorganisms (GCM) 10K type strain sequencing project: providing services to taxonomists for standard genome sequencing and annotation.</title>
        <authorList>
            <consortium name="The Broad Institute Genomics Platform"/>
            <consortium name="The Broad Institute Genome Sequencing Center for Infectious Disease"/>
            <person name="Wu L."/>
            <person name="Ma J."/>
        </authorList>
    </citation>
    <scope>NUCLEOTIDE SEQUENCE [LARGE SCALE GENOMIC DNA]</scope>
    <source>
        <strain evidence="2">JCM 4733</strain>
    </source>
</reference>
<comment type="caution">
    <text evidence="1">The sequence shown here is derived from an EMBL/GenBank/DDBJ whole genome shotgun (WGS) entry which is preliminary data.</text>
</comment>
<evidence type="ECO:0000313" key="1">
    <source>
        <dbReference type="EMBL" id="GHA51702.1"/>
    </source>
</evidence>
<dbReference type="Proteomes" id="UP000653644">
    <property type="component" value="Unassembled WGS sequence"/>
</dbReference>
<dbReference type="EMBL" id="BMVN01000030">
    <property type="protein sequence ID" value="GHA51702.1"/>
    <property type="molecule type" value="Genomic_DNA"/>
</dbReference>
<accession>A0ABQ3D5U0</accession>
<keyword evidence="2" id="KW-1185">Reference proteome</keyword>
<evidence type="ECO:0000313" key="2">
    <source>
        <dbReference type="Proteomes" id="UP000653644"/>
    </source>
</evidence>
<organism evidence="1 2">
    <name type="scientific">Streptomyces canarius</name>
    <dbReference type="NCBI Taxonomy" id="285453"/>
    <lineage>
        <taxon>Bacteria</taxon>
        <taxon>Bacillati</taxon>
        <taxon>Actinomycetota</taxon>
        <taxon>Actinomycetes</taxon>
        <taxon>Kitasatosporales</taxon>
        <taxon>Streptomycetaceae</taxon>
        <taxon>Streptomyces</taxon>
    </lineage>
</organism>
<name>A0ABQ3D5U0_9ACTN</name>
<dbReference type="RefSeq" id="WP_189891911.1">
    <property type="nucleotide sequence ID" value="NZ_BMVN01000030.1"/>
</dbReference>
<proteinExistence type="predicted"/>
<gene>
    <name evidence="1" type="ORF">GCM10010345_65340</name>
</gene>
<protein>
    <submittedName>
        <fullName evidence="1">Uncharacterized protein</fullName>
    </submittedName>
</protein>
<sequence>MTPLLSTRHLWQLGFAEIPRPLALPRDYDVVRVGMGLGLTAIEMMIDQGHHVGPLLCCIQHHKLLVPVRAGTAHWWGAPHSDCGRGPAQRCETCGGLAACRSRLWMLPAGPLAAATTEPGALHHHLSQMRSRLRDVSSQPQGARVRETCHV</sequence>